<accession>A0A1Y2KXK7</accession>
<evidence type="ECO:0000259" key="2">
    <source>
        <dbReference type="SMART" id="SM00458"/>
    </source>
</evidence>
<dbReference type="SMART" id="SM00458">
    <property type="entry name" value="RICIN"/>
    <property type="match status" value="1"/>
</dbReference>
<comment type="caution">
    <text evidence="3">The sequence shown here is derived from an EMBL/GenBank/DDBJ whole genome shotgun (WGS) entry which is preliminary data.</text>
</comment>
<dbReference type="AlphaFoldDB" id="A0A1Y2KXK7"/>
<feature type="domain" description="Ricin B lectin" evidence="2">
    <location>
        <begin position="615"/>
        <end position="742"/>
    </location>
</feature>
<evidence type="ECO:0000313" key="4">
    <source>
        <dbReference type="Proteomes" id="UP000193391"/>
    </source>
</evidence>
<feature type="region of interest" description="Disordered" evidence="1">
    <location>
        <begin position="567"/>
        <end position="588"/>
    </location>
</feature>
<organism evidence="3 4">
    <name type="scientific">Thalassospira mesophila</name>
    <dbReference type="NCBI Taxonomy" id="1293891"/>
    <lineage>
        <taxon>Bacteria</taxon>
        <taxon>Pseudomonadati</taxon>
        <taxon>Pseudomonadota</taxon>
        <taxon>Alphaproteobacteria</taxon>
        <taxon>Rhodospirillales</taxon>
        <taxon>Thalassospiraceae</taxon>
        <taxon>Thalassospira</taxon>
    </lineage>
</organism>
<gene>
    <name evidence="3" type="ORF">TMES_16655</name>
</gene>
<dbReference type="Pfam" id="PF00652">
    <property type="entry name" value="Ricin_B_lectin"/>
    <property type="match status" value="1"/>
</dbReference>
<dbReference type="InterPro" id="IPR035992">
    <property type="entry name" value="Ricin_B-like_lectins"/>
</dbReference>
<dbReference type="PROSITE" id="PS50231">
    <property type="entry name" value="RICIN_B_LECTIN"/>
    <property type="match status" value="1"/>
</dbReference>
<dbReference type="InterPro" id="IPR000772">
    <property type="entry name" value="Ricin_B_lectin"/>
</dbReference>
<dbReference type="Gene3D" id="2.80.10.50">
    <property type="match status" value="1"/>
</dbReference>
<dbReference type="SUPFAM" id="SSF57184">
    <property type="entry name" value="Growth factor receptor domain"/>
    <property type="match status" value="1"/>
</dbReference>
<dbReference type="RefSeq" id="WP_085584637.1">
    <property type="nucleotide sequence ID" value="NZ_JFKA01000009.1"/>
</dbReference>
<dbReference type="EMBL" id="JFKA01000009">
    <property type="protein sequence ID" value="OSQ36714.1"/>
    <property type="molecule type" value="Genomic_DNA"/>
</dbReference>
<dbReference type="OrthoDB" id="7328964at2"/>
<sequence length="745" mass="79628">MSDLRAQLKHVGLLFVILMLFGFWAHSAQANPNWKSLQGQPECGGITPNGQLQPPCGREPATFVSKAVGKCSPGSFFDIGTWSCYSCPTGYNRNGKAVTSDKACDRKVSKQSVAATFLAKKSCPSGSFMDPRNGGECWSCPSGYGRTAAGVDKWNACGKVMKKAVSATFKGSACPPGSFTDPRNGGECWTCPEGFNRSANNVTSNRACVQVLEFQPAKKIEALTCKAGDHFDFVDGGTCWSCPPNFIRTVYGVKTAKACETQEMKWITPTRQMPGLFGLSPAIEDMAIDLIRDRKELDAAIADGTSEVAGANLGEIKKTAWLILENEPWKSDVLPAVIAAKILAAARKPAGQRTAIEKKILSDIGKQIQWNRQFIASQTRQAFNVWMKTRTVDQASRSKNNMTMFIGAVATPPDFNKIVASTMQGGSMAAMVGSGVGTIFLAKSFKFLAPYANRGAKVATALFKIATPVGKVAVTGSRLVSAAAGPALTAVSTIVTLAMELDKYIKIEATEGKIRQAEGIASKPADIPLLLQEKSGEEQFLFHWMTLTSAETPASADFRKKLAAAQDSEKRTETAQMPTITGGKPLSSSVIDASSTSNAAIASVQQAVQPKGGFRFEFTAIPGLCLTNGGGNVPGMALGDCKTPDSPWVVPDKRTGELNVAGDYCVSILESRPSANASVMLKKCTDAKFKTWALEKLGQIRFVGPGPRLCMNVNDAKPANGSLVTLGACRLKQTPSQIWRIWSQS</sequence>
<protein>
    <recommendedName>
        <fullName evidence="2">Ricin B lectin domain-containing protein</fullName>
    </recommendedName>
</protein>
<dbReference type="SUPFAM" id="SSF50370">
    <property type="entry name" value="Ricin B-like lectins"/>
    <property type="match status" value="1"/>
</dbReference>
<name>A0A1Y2KXK7_9PROT</name>
<evidence type="ECO:0000256" key="1">
    <source>
        <dbReference type="SAM" id="MobiDB-lite"/>
    </source>
</evidence>
<keyword evidence="4" id="KW-1185">Reference proteome</keyword>
<reference evidence="3 4" key="1">
    <citation type="submission" date="2014-03" db="EMBL/GenBank/DDBJ databases">
        <title>The draft genome sequence of Thalassospira mesophila JCM 18969.</title>
        <authorList>
            <person name="Lai Q."/>
            <person name="Shao Z."/>
        </authorList>
    </citation>
    <scope>NUCLEOTIDE SEQUENCE [LARGE SCALE GENOMIC DNA]</scope>
    <source>
        <strain evidence="3 4">JCM 18969</strain>
    </source>
</reference>
<dbReference type="InterPro" id="IPR009030">
    <property type="entry name" value="Growth_fac_rcpt_cys_sf"/>
</dbReference>
<dbReference type="Proteomes" id="UP000193391">
    <property type="component" value="Unassembled WGS sequence"/>
</dbReference>
<dbReference type="STRING" id="1293891.TMES_16655"/>
<dbReference type="CDD" id="cd00161">
    <property type="entry name" value="beta-trefoil_Ricin-like"/>
    <property type="match status" value="1"/>
</dbReference>
<evidence type="ECO:0000313" key="3">
    <source>
        <dbReference type="EMBL" id="OSQ36714.1"/>
    </source>
</evidence>
<proteinExistence type="predicted"/>